<keyword evidence="3" id="KW-0804">Transcription</keyword>
<reference evidence="6 7" key="1">
    <citation type="submission" date="2020-03" db="EMBL/GenBank/DDBJ databases">
        <title>A novel species.</title>
        <authorList>
            <person name="Gao J."/>
        </authorList>
    </citation>
    <scope>NUCLEOTIDE SEQUENCE [LARGE SCALE GENOMIC DNA]</scope>
    <source>
        <strain evidence="6 7">QMT-12</strain>
    </source>
</reference>
<keyword evidence="2" id="KW-0238">DNA-binding</keyword>
<dbReference type="PANTHER" id="PTHR33204">
    <property type="entry name" value="TRANSCRIPTIONAL REGULATOR, MARR FAMILY"/>
    <property type="match status" value="1"/>
</dbReference>
<dbReference type="PANTHER" id="PTHR33204:SF39">
    <property type="entry name" value="TRANSCRIPTIONAL REGULATORY PROTEIN"/>
    <property type="match status" value="1"/>
</dbReference>
<dbReference type="SUPFAM" id="SSF46785">
    <property type="entry name" value="Winged helix' DNA-binding domain"/>
    <property type="match status" value="1"/>
</dbReference>
<evidence type="ECO:0000256" key="3">
    <source>
        <dbReference type="ARBA" id="ARBA00023163"/>
    </source>
</evidence>
<dbReference type="AlphaFoldDB" id="A0A6G9H982"/>
<keyword evidence="1" id="KW-0805">Transcription regulation</keyword>
<sequence>MDVLLAGCRSRDVFVDLADKWSLLILLSLLRQGPQRFSELQRSVGGISRKMLSQTLRTLERDGVLVRTVHQDRTPPLVIYGLSELGAEVAEEARSLCSWAQRRALRVHEARAAFDERMRASESATGRALPQGVAARSESPAG</sequence>
<evidence type="ECO:0000256" key="2">
    <source>
        <dbReference type="ARBA" id="ARBA00023125"/>
    </source>
</evidence>
<dbReference type="Gene3D" id="1.10.10.10">
    <property type="entry name" value="Winged helix-like DNA-binding domain superfamily/Winged helix DNA-binding domain"/>
    <property type="match status" value="1"/>
</dbReference>
<keyword evidence="7" id="KW-1185">Reference proteome</keyword>
<dbReference type="Proteomes" id="UP000501179">
    <property type="component" value="Chromosome"/>
</dbReference>
<evidence type="ECO:0000313" key="7">
    <source>
        <dbReference type="Proteomes" id="UP000501179"/>
    </source>
</evidence>
<evidence type="ECO:0000256" key="4">
    <source>
        <dbReference type="SAM" id="MobiDB-lite"/>
    </source>
</evidence>
<evidence type="ECO:0000256" key="1">
    <source>
        <dbReference type="ARBA" id="ARBA00023015"/>
    </source>
</evidence>
<feature type="domain" description="HTH hxlR-type" evidence="5">
    <location>
        <begin position="8"/>
        <end position="108"/>
    </location>
</feature>
<name>A0A6G9H982_9ACTN</name>
<feature type="region of interest" description="Disordered" evidence="4">
    <location>
        <begin position="117"/>
        <end position="142"/>
    </location>
</feature>
<organism evidence="6 7">
    <name type="scientific">Streptomyces liangshanensis</name>
    <dbReference type="NCBI Taxonomy" id="2717324"/>
    <lineage>
        <taxon>Bacteria</taxon>
        <taxon>Bacillati</taxon>
        <taxon>Actinomycetota</taxon>
        <taxon>Actinomycetes</taxon>
        <taxon>Kitasatosporales</taxon>
        <taxon>Streptomycetaceae</taxon>
        <taxon>Streptomyces</taxon>
    </lineage>
</organism>
<protein>
    <submittedName>
        <fullName evidence="6">Helix-turn-helix transcriptional regulator</fullName>
    </submittedName>
</protein>
<gene>
    <name evidence="6" type="ORF">HA039_02240</name>
</gene>
<dbReference type="EMBL" id="CP050177">
    <property type="protein sequence ID" value="QIQ06637.1"/>
    <property type="molecule type" value="Genomic_DNA"/>
</dbReference>
<dbReference type="PROSITE" id="PS51118">
    <property type="entry name" value="HTH_HXLR"/>
    <property type="match status" value="1"/>
</dbReference>
<dbReference type="KEGG" id="slia:HA039_02240"/>
<proteinExistence type="predicted"/>
<dbReference type="GO" id="GO:0003677">
    <property type="term" value="F:DNA binding"/>
    <property type="evidence" value="ECO:0007669"/>
    <property type="project" value="UniProtKB-KW"/>
</dbReference>
<dbReference type="Pfam" id="PF01638">
    <property type="entry name" value="HxlR"/>
    <property type="match status" value="1"/>
</dbReference>
<dbReference type="InterPro" id="IPR036388">
    <property type="entry name" value="WH-like_DNA-bd_sf"/>
</dbReference>
<dbReference type="InterPro" id="IPR036390">
    <property type="entry name" value="WH_DNA-bd_sf"/>
</dbReference>
<evidence type="ECO:0000259" key="5">
    <source>
        <dbReference type="PROSITE" id="PS51118"/>
    </source>
</evidence>
<evidence type="ECO:0000313" key="6">
    <source>
        <dbReference type="EMBL" id="QIQ06637.1"/>
    </source>
</evidence>
<dbReference type="InterPro" id="IPR002577">
    <property type="entry name" value="HTH_HxlR"/>
</dbReference>
<accession>A0A6G9H982</accession>